<protein>
    <submittedName>
        <fullName evidence="12">L,D-transpeptidase family protein</fullName>
    </submittedName>
</protein>
<feature type="domain" description="L,D-TPase catalytic" evidence="11">
    <location>
        <begin position="247"/>
        <end position="373"/>
    </location>
</feature>
<evidence type="ECO:0000256" key="9">
    <source>
        <dbReference type="PROSITE-ProRule" id="PRU01373"/>
    </source>
</evidence>
<name>A0A9X4M9K0_9CYAN</name>
<dbReference type="Gene3D" id="2.40.440.10">
    <property type="entry name" value="L,D-transpeptidase catalytic domain-like"/>
    <property type="match status" value="1"/>
</dbReference>
<dbReference type="GO" id="GO:0005576">
    <property type="term" value="C:extracellular region"/>
    <property type="evidence" value="ECO:0007669"/>
    <property type="project" value="TreeGrafter"/>
</dbReference>
<evidence type="ECO:0000256" key="1">
    <source>
        <dbReference type="ARBA" id="ARBA00004752"/>
    </source>
</evidence>
<dbReference type="GO" id="GO:0018104">
    <property type="term" value="P:peptidoglycan-protein cross-linking"/>
    <property type="evidence" value="ECO:0007669"/>
    <property type="project" value="TreeGrafter"/>
</dbReference>
<dbReference type="PROSITE" id="PS52029">
    <property type="entry name" value="LD_TPASE"/>
    <property type="match status" value="1"/>
</dbReference>
<dbReference type="CDD" id="cd16913">
    <property type="entry name" value="YkuD_like"/>
    <property type="match status" value="1"/>
</dbReference>
<proteinExistence type="inferred from homology"/>
<keyword evidence="4" id="KW-0808">Transferase</keyword>
<dbReference type="GO" id="GO:0071555">
    <property type="term" value="P:cell wall organization"/>
    <property type="evidence" value="ECO:0007669"/>
    <property type="project" value="UniProtKB-UniRule"/>
</dbReference>
<evidence type="ECO:0000313" key="13">
    <source>
        <dbReference type="Proteomes" id="UP001152872"/>
    </source>
</evidence>
<sequence length="374" mass="41910">MQLRTMRMRSQNQQSLFSSFVNVAIAINICGFTALCSYTQNSAIWANTSESTISSSDKFNSKQFLFLDLQRHWSRLFVEGLLSKTNLSKAFDTADGISLFQPDRPITRAELANYLELAFANRNASRITTRLDEPATKAETLVAIASQLNLNSNAVKTPQSYLLSMFRDAIEIPNYAIPAIATITQEGLVTNYPDPRILAPNGAITKSELAVLIYQALAYQKKVPSIRSLYTIDPNRRMWDMELMQVTRLEVSISRRTVTAFHGEIALKTYPVAVGRQGWSTPIGNHRVLQTIEYPAWQNPFTGDVIPSKDPENPLGDRWIGFWTDGKDWSGFHGTPNRASVGTAASHGCIRMYNEDIRELFSQVTTNTTVRVSP</sequence>
<dbReference type="InterPro" id="IPR005490">
    <property type="entry name" value="LD_TPept_cat_dom"/>
</dbReference>
<reference evidence="12" key="1">
    <citation type="submission" date="2019-05" db="EMBL/GenBank/DDBJ databases">
        <title>Whole genome sequencing of Pseudanabaena catenata USMAC16.</title>
        <authorList>
            <person name="Khan Z."/>
            <person name="Omar W.M."/>
            <person name="Convey P."/>
            <person name="Merican F."/>
            <person name="Najimudin N."/>
        </authorList>
    </citation>
    <scope>NUCLEOTIDE SEQUENCE</scope>
    <source>
        <strain evidence="12">USMAC16</strain>
    </source>
</reference>
<dbReference type="SUPFAM" id="SSF141523">
    <property type="entry name" value="L,D-transpeptidase catalytic domain-like"/>
    <property type="match status" value="1"/>
</dbReference>
<accession>A0A9X4M9K0</accession>
<dbReference type="InterPro" id="IPR001119">
    <property type="entry name" value="SLH_dom"/>
</dbReference>
<evidence type="ECO:0000256" key="4">
    <source>
        <dbReference type="ARBA" id="ARBA00022679"/>
    </source>
</evidence>
<dbReference type="InterPro" id="IPR038063">
    <property type="entry name" value="Transpep_catalytic_dom"/>
</dbReference>
<feature type="active site" description="Nucleophile" evidence="9">
    <location>
        <position position="349"/>
    </location>
</feature>
<comment type="caution">
    <text evidence="12">The sequence shown here is derived from an EMBL/GenBank/DDBJ whole genome shotgun (WGS) entry which is preliminary data.</text>
</comment>
<keyword evidence="13" id="KW-1185">Reference proteome</keyword>
<gene>
    <name evidence="12" type="ORF">FEV09_03125</name>
</gene>
<dbReference type="GO" id="GO:0071972">
    <property type="term" value="F:peptidoglycan L,D-transpeptidase activity"/>
    <property type="evidence" value="ECO:0007669"/>
    <property type="project" value="TreeGrafter"/>
</dbReference>
<organism evidence="12 13">
    <name type="scientific">Pseudanabaena catenata USMAC16</name>
    <dbReference type="NCBI Taxonomy" id="1855837"/>
    <lineage>
        <taxon>Bacteria</taxon>
        <taxon>Bacillati</taxon>
        <taxon>Cyanobacteriota</taxon>
        <taxon>Cyanophyceae</taxon>
        <taxon>Pseudanabaenales</taxon>
        <taxon>Pseudanabaenaceae</taxon>
        <taxon>Pseudanabaena</taxon>
    </lineage>
</organism>
<dbReference type="PANTHER" id="PTHR30582">
    <property type="entry name" value="L,D-TRANSPEPTIDASE"/>
    <property type="match status" value="1"/>
</dbReference>
<evidence type="ECO:0000256" key="2">
    <source>
        <dbReference type="ARBA" id="ARBA00005992"/>
    </source>
</evidence>
<dbReference type="EMBL" id="VBTY01000014">
    <property type="protein sequence ID" value="MDG3493541.1"/>
    <property type="molecule type" value="Genomic_DNA"/>
</dbReference>
<dbReference type="Proteomes" id="UP001152872">
    <property type="component" value="Unassembled WGS sequence"/>
</dbReference>
<keyword evidence="7 9" id="KW-0573">Peptidoglycan synthesis</keyword>
<evidence type="ECO:0000256" key="6">
    <source>
        <dbReference type="ARBA" id="ARBA00022960"/>
    </source>
</evidence>
<dbReference type="RefSeq" id="WP_144052478.1">
    <property type="nucleotide sequence ID" value="NZ_VBTY01000014.1"/>
</dbReference>
<keyword evidence="8 9" id="KW-0961">Cell wall biogenesis/degradation</keyword>
<comment type="similarity">
    <text evidence="2">Belongs to the YkuD family.</text>
</comment>
<dbReference type="AlphaFoldDB" id="A0A9X4M9K0"/>
<keyword evidence="3" id="KW-0328">Glycosyltransferase</keyword>
<feature type="domain" description="SLH" evidence="10">
    <location>
        <begin position="61"/>
        <end position="129"/>
    </location>
</feature>
<feature type="domain" description="SLH" evidence="10">
    <location>
        <begin position="163"/>
        <end position="227"/>
    </location>
</feature>
<keyword evidence="6 9" id="KW-0133">Cell shape</keyword>
<evidence type="ECO:0000259" key="11">
    <source>
        <dbReference type="PROSITE" id="PS52029"/>
    </source>
</evidence>
<evidence type="ECO:0000313" key="12">
    <source>
        <dbReference type="EMBL" id="MDG3493541.1"/>
    </source>
</evidence>
<evidence type="ECO:0000256" key="7">
    <source>
        <dbReference type="ARBA" id="ARBA00022984"/>
    </source>
</evidence>
<evidence type="ECO:0000259" key="10">
    <source>
        <dbReference type="PROSITE" id="PS51272"/>
    </source>
</evidence>
<comment type="pathway">
    <text evidence="1 9">Cell wall biogenesis; peptidoglycan biosynthesis.</text>
</comment>
<evidence type="ECO:0000256" key="3">
    <source>
        <dbReference type="ARBA" id="ARBA00022676"/>
    </source>
</evidence>
<keyword evidence="5" id="KW-0378">Hydrolase</keyword>
<feature type="active site" description="Proton donor/acceptor" evidence="9">
    <location>
        <position position="333"/>
    </location>
</feature>
<dbReference type="PROSITE" id="PS51272">
    <property type="entry name" value="SLH"/>
    <property type="match status" value="2"/>
</dbReference>
<dbReference type="Pfam" id="PF00395">
    <property type="entry name" value="SLH"/>
    <property type="match status" value="1"/>
</dbReference>
<dbReference type="GO" id="GO:0016757">
    <property type="term" value="F:glycosyltransferase activity"/>
    <property type="evidence" value="ECO:0007669"/>
    <property type="project" value="UniProtKB-KW"/>
</dbReference>
<evidence type="ECO:0000256" key="5">
    <source>
        <dbReference type="ARBA" id="ARBA00022801"/>
    </source>
</evidence>
<dbReference type="PANTHER" id="PTHR30582:SF24">
    <property type="entry name" value="L,D-TRANSPEPTIDASE ERFK_SRFK-RELATED"/>
    <property type="match status" value="1"/>
</dbReference>
<evidence type="ECO:0000256" key="8">
    <source>
        <dbReference type="ARBA" id="ARBA00023316"/>
    </source>
</evidence>
<dbReference type="GO" id="GO:0008360">
    <property type="term" value="P:regulation of cell shape"/>
    <property type="evidence" value="ECO:0007669"/>
    <property type="project" value="UniProtKB-UniRule"/>
</dbReference>
<dbReference type="Pfam" id="PF03734">
    <property type="entry name" value="YkuD"/>
    <property type="match status" value="1"/>
</dbReference>
<dbReference type="InterPro" id="IPR050979">
    <property type="entry name" value="LD-transpeptidase"/>
</dbReference>